<dbReference type="STRING" id="1855912.LuPra_04002"/>
<dbReference type="Pfam" id="PF02566">
    <property type="entry name" value="OsmC"/>
    <property type="match status" value="1"/>
</dbReference>
<accession>A0A143PQQ4</accession>
<sequence length="153" mass="16251">MQALPHRYRVRGTGGITGDVALSAARLTVLQSASPAEFDGPGDRWSPETLLVGAVVDCFILTFRAISNASRVSWISLDCEATGTLDRVDRVTQFTRVDMSAHLVVPAGVDAAAARHALEKAESNCLISRSLNAQVTLETSVEIAEPAEMCVPG</sequence>
<dbReference type="RefSeq" id="WP_110172369.1">
    <property type="nucleotide sequence ID" value="NZ_CP015136.1"/>
</dbReference>
<dbReference type="KEGG" id="abac:LuPra_04002"/>
<dbReference type="EC" id="1.11.1.15" evidence="1"/>
<dbReference type="AlphaFoldDB" id="A0A143PQQ4"/>
<reference evidence="1 2" key="1">
    <citation type="journal article" date="2016" name="Genome Announc.">
        <title>First Complete Genome Sequence of a Subdivision 6 Acidobacterium Strain.</title>
        <authorList>
            <person name="Huang S."/>
            <person name="Vieira S."/>
            <person name="Bunk B."/>
            <person name="Riedel T."/>
            <person name="Sproer C."/>
            <person name="Overmann J."/>
        </authorList>
    </citation>
    <scope>NUCLEOTIDE SEQUENCE [LARGE SCALE GENOMIC DNA]</scope>
    <source>
        <strain evidence="2">DSM 100886 HEG_-6_39</strain>
    </source>
</reference>
<gene>
    <name evidence="1" type="primary">osmC_2</name>
    <name evidence="1" type="ORF">LuPra_04002</name>
</gene>
<evidence type="ECO:0000313" key="2">
    <source>
        <dbReference type="Proteomes" id="UP000076079"/>
    </source>
</evidence>
<dbReference type="InterPro" id="IPR003718">
    <property type="entry name" value="OsmC/Ohr_fam"/>
</dbReference>
<organism evidence="1 2">
    <name type="scientific">Luteitalea pratensis</name>
    <dbReference type="NCBI Taxonomy" id="1855912"/>
    <lineage>
        <taxon>Bacteria</taxon>
        <taxon>Pseudomonadati</taxon>
        <taxon>Acidobacteriota</taxon>
        <taxon>Vicinamibacteria</taxon>
        <taxon>Vicinamibacterales</taxon>
        <taxon>Vicinamibacteraceae</taxon>
        <taxon>Luteitalea</taxon>
    </lineage>
</organism>
<keyword evidence="1" id="KW-0575">Peroxidase</keyword>
<dbReference type="PANTHER" id="PTHR42830:SF2">
    <property type="entry name" value="OSMC_OHR FAMILY PROTEIN"/>
    <property type="match status" value="1"/>
</dbReference>
<dbReference type="OrthoDB" id="9795405at2"/>
<dbReference type="PANTHER" id="PTHR42830">
    <property type="entry name" value="OSMOTICALLY INDUCIBLE FAMILY PROTEIN"/>
    <property type="match status" value="1"/>
</dbReference>
<name>A0A143PQQ4_LUTPR</name>
<protein>
    <submittedName>
        <fullName evidence="1">Peroxiredoxin OsmC</fullName>
        <ecNumber evidence="1">1.11.1.15</ecNumber>
    </submittedName>
</protein>
<proteinExistence type="predicted"/>
<dbReference type="GO" id="GO:0004601">
    <property type="term" value="F:peroxidase activity"/>
    <property type="evidence" value="ECO:0007669"/>
    <property type="project" value="UniProtKB-KW"/>
</dbReference>
<keyword evidence="1" id="KW-0560">Oxidoreductase</keyword>
<dbReference type="InterPro" id="IPR052707">
    <property type="entry name" value="OsmC_Ohr_Peroxiredoxin"/>
</dbReference>
<reference evidence="2" key="2">
    <citation type="submission" date="2016-04" db="EMBL/GenBank/DDBJ databases">
        <title>First Complete Genome Sequence of a Subdivision 6 Acidobacterium.</title>
        <authorList>
            <person name="Huang S."/>
            <person name="Vieira S."/>
            <person name="Bunk B."/>
            <person name="Riedel T."/>
            <person name="Sproeer C."/>
            <person name="Overmann J."/>
        </authorList>
    </citation>
    <scope>NUCLEOTIDE SEQUENCE [LARGE SCALE GENOMIC DNA]</scope>
    <source>
        <strain evidence="2">DSM 100886 HEG_-6_39</strain>
    </source>
</reference>
<dbReference type="SUPFAM" id="SSF82784">
    <property type="entry name" value="OsmC-like"/>
    <property type="match status" value="1"/>
</dbReference>
<dbReference type="Proteomes" id="UP000076079">
    <property type="component" value="Chromosome"/>
</dbReference>
<dbReference type="EMBL" id="CP015136">
    <property type="protein sequence ID" value="AMY10761.1"/>
    <property type="molecule type" value="Genomic_DNA"/>
</dbReference>
<dbReference type="InterPro" id="IPR015946">
    <property type="entry name" value="KH_dom-like_a/b"/>
</dbReference>
<dbReference type="InterPro" id="IPR036102">
    <property type="entry name" value="OsmC/Ohrsf"/>
</dbReference>
<keyword evidence="2" id="KW-1185">Reference proteome</keyword>
<evidence type="ECO:0000313" key="1">
    <source>
        <dbReference type="EMBL" id="AMY10761.1"/>
    </source>
</evidence>
<dbReference type="Gene3D" id="3.30.300.20">
    <property type="match status" value="1"/>
</dbReference>